<name>A0A9Q0G9U9_9ROSI</name>
<reference evidence="1" key="1">
    <citation type="submission" date="2022-02" db="EMBL/GenBank/DDBJ databases">
        <authorList>
            <person name="Henning P.M."/>
            <person name="McCubbin A.G."/>
            <person name="Shore J.S."/>
        </authorList>
    </citation>
    <scope>NUCLEOTIDE SEQUENCE</scope>
    <source>
        <strain evidence="1">F60SS</strain>
        <tissue evidence="1">Leaves</tissue>
    </source>
</reference>
<feature type="non-terminal residue" evidence="1">
    <location>
        <position position="48"/>
    </location>
</feature>
<organism evidence="1 2">
    <name type="scientific">Turnera subulata</name>
    <dbReference type="NCBI Taxonomy" id="218843"/>
    <lineage>
        <taxon>Eukaryota</taxon>
        <taxon>Viridiplantae</taxon>
        <taxon>Streptophyta</taxon>
        <taxon>Embryophyta</taxon>
        <taxon>Tracheophyta</taxon>
        <taxon>Spermatophyta</taxon>
        <taxon>Magnoliopsida</taxon>
        <taxon>eudicotyledons</taxon>
        <taxon>Gunneridae</taxon>
        <taxon>Pentapetalae</taxon>
        <taxon>rosids</taxon>
        <taxon>fabids</taxon>
        <taxon>Malpighiales</taxon>
        <taxon>Passifloraceae</taxon>
        <taxon>Turnera</taxon>
    </lineage>
</organism>
<dbReference type="AlphaFoldDB" id="A0A9Q0G9U9"/>
<proteinExistence type="predicted"/>
<dbReference type="Gene3D" id="3.40.50.1100">
    <property type="match status" value="1"/>
</dbReference>
<dbReference type="OrthoDB" id="1737783at2759"/>
<sequence>TGTISGIGRYLKEKNPKMKVIGVEPTKSNIFTGGKLGNLAETFITFSP</sequence>
<dbReference type="EMBL" id="JAKUCV010001785">
    <property type="protein sequence ID" value="KAJ4845060.1"/>
    <property type="molecule type" value="Genomic_DNA"/>
</dbReference>
<accession>A0A9Q0G9U9</accession>
<evidence type="ECO:0000313" key="1">
    <source>
        <dbReference type="EMBL" id="KAJ4845060.1"/>
    </source>
</evidence>
<gene>
    <name evidence="1" type="ORF">Tsubulata_015502</name>
</gene>
<dbReference type="SUPFAM" id="SSF53686">
    <property type="entry name" value="Tryptophan synthase beta subunit-like PLP-dependent enzymes"/>
    <property type="match status" value="1"/>
</dbReference>
<protein>
    <recommendedName>
        <fullName evidence="3">Tryptophan synthase beta chain-like PALP domain-containing protein</fullName>
    </recommendedName>
</protein>
<evidence type="ECO:0008006" key="3">
    <source>
        <dbReference type="Google" id="ProtNLM"/>
    </source>
</evidence>
<dbReference type="Proteomes" id="UP001141552">
    <property type="component" value="Unassembled WGS sequence"/>
</dbReference>
<comment type="caution">
    <text evidence="1">The sequence shown here is derived from an EMBL/GenBank/DDBJ whole genome shotgun (WGS) entry which is preliminary data.</text>
</comment>
<evidence type="ECO:0000313" key="2">
    <source>
        <dbReference type="Proteomes" id="UP001141552"/>
    </source>
</evidence>
<keyword evidence="2" id="KW-1185">Reference proteome</keyword>
<reference evidence="1" key="2">
    <citation type="journal article" date="2023" name="Plants (Basel)">
        <title>Annotation of the Turnera subulata (Passifloraceae) Draft Genome Reveals the S-Locus Evolved after the Divergence of Turneroideae from Passifloroideae in a Stepwise Manner.</title>
        <authorList>
            <person name="Henning P.M."/>
            <person name="Roalson E.H."/>
            <person name="Mir W."/>
            <person name="McCubbin A.G."/>
            <person name="Shore J.S."/>
        </authorList>
    </citation>
    <scope>NUCLEOTIDE SEQUENCE</scope>
    <source>
        <strain evidence="1">F60SS</strain>
    </source>
</reference>
<dbReference type="InterPro" id="IPR036052">
    <property type="entry name" value="TrpB-like_PALP_sf"/>
</dbReference>